<keyword evidence="1" id="KW-0472">Membrane</keyword>
<comment type="caution">
    <text evidence="2">The sequence shown here is derived from an EMBL/GenBank/DDBJ whole genome shotgun (WGS) entry which is preliminary data.</text>
</comment>
<feature type="transmembrane region" description="Helical" evidence="1">
    <location>
        <begin position="97"/>
        <end position="122"/>
    </location>
</feature>
<evidence type="ECO:0008006" key="4">
    <source>
        <dbReference type="Google" id="ProtNLM"/>
    </source>
</evidence>
<dbReference type="Pfam" id="PF04240">
    <property type="entry name" value="Caroten_synth"/>
    <property type="match status" value="1"/>
</dbReference>
<keyword evidence="3" id="KW-1185">Reference proteome</keyword>
<keyword evidence="1" id="KW-0812">Transmembrane</keyword>
<evidence type="ECO:0000313" key="3">
    <source>
        <dbReference type="Proteomes" id="UP000007360"/>
    </source>
</evidence>
<keyword evidence="1" id="KW-1133">Transmembrane helix</keyword>
<gene>
    <name evidence="2" type="ORF">A994_06685</name>
</gene>
<sequence>MFAAFSFVILHSSRVLGNKKTLIFILIAGSFGLIFEFAGVNYGIFGEYFYNVPDLLLGIIPITVPLTWTVIIYSSYIITNLFLYGFGGEKPRYEHNLLFLVGVLVLLSAIGGLIAVNLDMIMDPVAVSPQLKQWIWVNGGPYFGIPISNFGGWFILTFFSTLIFRSYESFKSEDGKSPTNRGLYVYAPALYLILFLQPSVQAISTNNIEYVLIGAATMMPFVMVPLILFFIRKHKKVT</sequence>
<feature type="transmembrane region" description="Helical" evidence="1">
    <location>
        <begin position="142"/>
        <end position="163"/>
    </location>
</feature>
<name>K2RSL2_METFP</name>
<proteinExistence type="predicted"/>
<dbReference type="PANTHER" id="PTHR39419">
    <property type="entry name" value="SLL0814 PROTEIN"/>
    <property type="match status" value="1"/>
</dbReference>
<dbReference type="Proteomes" id="UP000007360">
    <property type="component" value="Unassembled WGS sequence"/>
</dbReference>
<organism evidence="2 3">
    <name type="scientific">Methanobacterium formicicum (strain DSM 3637 / PP1)</name>
    <dbReference type="NCBI Taxonomy" id="1204725"/>
    <lineage>
        <taxon>Archaea</taxon>
        <taxon>Methanobacteriati</taxon>
        <taxon>Methanobacteriota</taxon>
        <taxon>Methanomada group</taxon>
        <taxon>Methanobacteria</taxon>
        <taxon>Methanobacteriales</taxon>
        <taxon>Methanobacteriaceae</taxon>
        <taxon>Methanobacterium</taxon>
    </lineage>
</organism>
<feature type="transmembrane region" description="Helical" evidence="1">
    <location>
        <begin position="210"/>
        <end position="231"/>
    </location>
</feature>
<reference evidence="2 3" key="1">
    <citation type="journal article" date="2012" name="J. Bacteriol.">
        <title>Draft genome sequence of Methanobacterium formicicum DSM 3637, an archaebacterium isolated from the methane producer amoeba Pelomyxa palustris.</title>
        <authorList>
            <person name="Gutierrez G."/>
        </authorList>
    </citation>
    <scope>NUCLEOTIDE SEQUENCE [LARGE SCALE GENOMIC DNA]</scope>
    <source>
        <strain evidence="3">DSM 3637 / PP1</strain>
    </source>
</reference>
<evidence type="ECO:0000313" key="2">
    <source>
        <dbReference type="EMBL" id="EKF85745.1"/>
    </source>
</evidence>
<dbReference type="InterPro" id="IPR007354">
    <property type="entry name" value="CruF-like"/>
</dbReference>
<dbReference type="PATRIC" id="fig|1204725.3.peg.1342"/>
<dbReference type="EMBL" id="AMPO01000005">
    <property type="protein sequence ID" value="EKF85745.1"/>
    <property type="molecule type" value="Genomic_DNA"/>
</dbReference>
<evidence type="ECO:0000256" key="1">
    <source>
        <dbReference type="SAM" id="Phobius"/>
    </source>
</evidence>
<feature type="transmembrane region" description="Helical" evidence="1">
    <location>
        <begin position="183"/>
        <end position="204"/>
    </location>
</feature>
<protein>
    <recommendedName>
        <fullName evidence="4">Carotenoid biosynthesis protein</fullName>
    </recommendedName>
</protein>
<feature type="transmembrane region" description="Helical" evidence="1">
    <location>
        <begin position="56"/>
        <end position="85"/>
    </location>
</feature>
<feature type="transmembrane region" description="Helical" evidence="1">
    <location>
        <begin position="21"/>
        <end position="44"/>
    </location>
</feature>
<dbReference type="AlphaFoldDB" id="K2RSL2"/>
<dbReference type="PANTHER" id="PTHR39419:SF1">
    <property type="entry name" value="SLL0814 PROTEIN"/>
    <property type="match status" value="1"/>
</dbReference>
<accession>K2RSL2</accession>